<evidence type="ECO:0000313" key="2">
    <source>
        <dbReference type="Proteomes" id="UP000014540"/>
    </source>
</evidence>
<dbReference type="STRING" id="1193011.LEP1GSC058_2752"/>
<proteinExistence type="predicted"/>
<evidence type="ECO:0000313" key="1">
    <source>
        <dbReference type="EMBL" id="EPG73952.1"/>
    </source>
</evidence>
<comment type="caution">
    <text evidence="1">The sequence shown here is derived from an EMBL/GenBank/DDBJ whole genome shotgun (WGS) entry which is preliminary data.</text>
</comment>
<protein>
    <submittedName>
        <fullName evidence="1">Uncharacterized protein</fullName>
    </submittedName>
</protein>
<gene>
    <name evidence="1" type="ORF">LEP1GSC058_2752</name>
</gene>
<keyword evidence="2" id="KW-1185">Reference proteome</keyword>
<reference evidence="1" key="1">
    <citation type="submission" date="2013-04" db="EMBL/GenBank/DDBJ databases">
        <authorList>
            <person name="Harkins D.M."/>
            <person name="Durkin A.S."/>
            <person name="Selengut J.D."/>
            <person name="Sanka R."/>
            <person name="DePew J."/>
            <person name="Purushe J."/>
            <person name="Ahmed A."/>
            <person name="van der Linden H."/>
            <person name="Goris M.G.A."/>
            <person name="Hartskeerl R.A."/>
            <person name="Vinetz J.M."/>
            <person name="Sutton G.G."/>
            <person name="Nelson W.C."/>
            <person name="Fouts D.E."/>
        </authorList>
    </citation>
    <scope>NUCLEOTIDE SEQUENCE [LARGE SCALE GENOMIC DNA]</scope>
    <source>
        <strain evidence="1">BUT 6</strain>
    </source>
</reference>
<dbReference type="EMBL" id="AKWZ02000010">
    <property type="protein sequence ID" value="EPG73952.1"/>
    <property type="molecule type" value="Genomic_DNA"/>
</dbReference>
<dbReference type="AlphaFoldDB" id="S3W0W6"/>
<dbReference type="Proteomes" id="UP000014540">
    <property type="component" value="Unassembled WGS sequence"/>
</dbReference>
<name>S3W0W6_9LEPT</name>
<sequence>MGGDFTLACKCLGEPVYEIAKFSDKVSSLPPFGSVFLC</sequence>
<accession>S3W0W6</accession>
<organism evidence="1 2">
    <name type="scientific">Leptospira fainei serovar Hurstbridge str. BUT 6</name>
    <dbReference type="NCBI Taxonomy" id="1193011"/>
    <lineage>
        <taxon>Bacteria</taxon>
        <taxon>Pseudomonadati</taxon>
        <taxon>Spirochaetota</taxon>
        <taxon>Spirochaetia</taxon>
        <taxon>Leptospirales</taxon>
        <taxon>Leptospiraceae</taxon>
        <taxon>Leptospira</taxon>
    </lineage>
</organism>